<accession>A0A4R2P3S9</accession>
<dbReference type="AlphaFoldDB" id="A0A4R2P3S9"/>
<evidence type="ECO:0000313" key="3">
    <source>
        <dbReference type="Proteomes" id="UP000295416"/>
    </source>
</evidence>
<dbReference type="EMBL" id="SLXK01000015">
    <property type="protein sequence ID" value="TCP28788.1"/>
    <property type="molecule type" value="Genomic_DNA"/>
</dbReference>
<evidence type="ECO:0000313" key="2">
    <source>
        <dbReference type="EMBL" id="TCP28788.1"/>
    </source>
</evidence>
<gene>
    <name evidence="2" type="ORF">EV207_11513</name>
</gene>
<evidence type="ECO:0000256" key="1">
    <source>
        <dbReference type="SAM" id="MobiDB-lite"/>
    </source>
</evidence>
<dbReference type="Proteomes" id="UP000295416">
    <property type="component" value="Unassembled WGS sequence"/>
</dbReference>
<proteinExistence type="predicted"/>
<name>A0A4R2P3S9_9BACL</name>
<keyword evidence="3" id="KW-1185">Reference proteome</keyword>
<comment type="caution">
    <text evidence="2">The sequence shown here is derived from an EMBL/GenBank/DDBJ whole genome shotgun (WGS) entry which is preliminary data.</text>
</comment>
<reference evidence="2 3" key="1">
    <citation type="submission" date="2019-03" db="EMBL/GenBank/DDBJ databases">
        <title>Genomic Encyclopedia of Type Strains, Phase IV (KMG-IV): sequencing the most valuable type-strain genomes for metagenomic binning, comparative biology and taxonomic classification.</title>
        <authorList>
            <person name="Goeker M."/>
        </authorList>
    </citation>
    <scope>NUCLEOTIDE SEQUENCE [LARGE SCALE GENOMIC DNA]</scope>
    <source>
        <strain evidence="2 3">DSM 19377</strain>
    </source>
</reference>
<feature type="region of interest" description="Disordered" evidence="1">
    <location>
        <begin position="1"/>
        <end position="23"/>
    </location>
</feature>
<organism evidence="2 3">
    <name type="scientific">Scopulibacillus darangshiensis</name>
    <dbReference type="NCBI Taxonomy" id="442528"/>
    <lineage>
        <taxon>Bacteria</taxon>
        <taxon>Bacillati</taxon>
        <taxon>Bacillota</taxon>
        <taxon>Bacilli</taxon>
        <taxon>Bacillales</taxon>
        <taxon>Sporolactobacillaceae</taxon>
        <taxon>Scopulibacillus</taxon>
    </lineage>
</organism>
<protein>
    <submittedName>
        <fullName evidence="2">Uncharacterized protein</fullName>
    </submittedName>
</protein>
<sequence length="35" mass="3980">MSDMKELYLSSQLPELPSANDNERGQLFKANCVNH</sequence>